<dbReference type="SUPFAM" id="SSF51126">
    <property type="entry name" value="Pectin lyase-like"/>
    <property type="match status" value="1"/>
</dbReference>
<name>A0A550CB41_9AGAR</name>
<dbReference type="PANTHER" id="PTHR31321">
    <property type="entry name" value="ACYL-COA THIOESTER HYDROLASE YBHC-RELATED"/>
    <property type="match status" value="1"/>
</dbReference>
<evidence type="ECO:0000256" key="3">
    <source>
        <dbReference type="ARBA" id="ARBA00008891"/>
    </source>
</evidence>
<comment type="subcellular location">
    <subcellularLocation>
        <location evidence="1 11">Secreted</location>
    </subcellularLocation>
</comment>
<gene>
    <name evidence="13" type="ORF">BD626DRAFT_65557</name>
</gene>
<evidence type="ECO:0000259" key="12">
    <source>
        <dbReference type="Pfam" id="PF01095"/>
    </source>
</evidence>
<evidence type="ECO:0000256" key="2">
    <source>
        <dbReference type="ARBA" id="ARBA00005184"/>
    </source>
</evidence>
<dbReference type="PROSITE" id="PS00503">
    <property type="entry name" value="PECTINESTERASE_2"/>
    <property type="match status" value="1"/>
</dbReference>
<keyword evidence="14" id="KW-1185">Reference proteome</keyword>
<evidence type="ECO:0000313" key="14">
    <source>
        <dbReference type="Proteomes" id="UP000320762"/>
    </source>
</evidence>
<dbReference type="OrthoDB" id="2019149at2759"/>
<proteinExistence type="inferred from homology"/>
<comment type="pathway">
    <text evidence="2 11">Glycan metabolism; pectin degradation; 2-dehydro-3-deoxy-D-gluconate from pectin: step 1/5.</text>
</comment>
<dbReference type="Gene3D" id="2.160.20.10">
    <property type="entry name" value="Single-stranded right-handed beta-helix, Pectin lyase-like"/>
    <property type="match status" value="1"/>
</dbReference>
<comment type="function">
    <text evidence="11">Involved in maceration and soft-rotting of plant tissue.</text>
</comment>
<dbReference type="Proteomes" id="UP000320762">
    <property type="component" value="Unassembled WGS sequence"/>
</dbReference>
<dbReference type="EMBL" id="VDMD01000014">
    <property type="protein sequence ID" value="TRM61994.1"/>
    <property type="molecule type" value="Genomic_DNA"/>
</dbReference>
<organism evidence="13 14">
    <name type="scientific">Schizophyllum amplum</name>
    <dbReference type="NCBI Taxonomy" id="97359"/>
    <lineage>
        <taxon>Eukaryota</taxon>
        <taxon>Fungi</taxon>
        <taxon>Dikarya</taxon>
        <taxon>Basidiomycota</taxon>
        <taxon>Agaricomycotina</taxon>
        <taxon>Agaricomycetes</taxon>
        <taxon>Agaricomycetidae</taxon>
        <taxon>Agaricales</taxon>
        <taxon>Schizophyllaceae</taxon>
        <taxon>Schizophyllum</taxon>
    </lineage>
</organism>
<dbReference type="Pfam" id="PF01095">
    <property type="entry name" value="Pectinesterase"/>
    <property type="match status" value="1"/>
</dbReference>
<feature type="chain" id="PRO_5022267179" description="Pectinesterase" evidence="11">
    <location>
        <begin position="22"/>
        <end position="325"/>
    </location>
</feature>
<evidence type="ECO:0000256" key="5">
    <source>
        <dbReference type="ARBA" id="ARBA00022525"/>
    </source>
</evidence>
<dbReference type="GO" id="GO:0005576">
    <property type="term" value="C:extracellular region"/>
    <property type="evidence" value="ECO:0007669"/>
    <property type="project" value="UniProtKB-SubCell"/>
</dbReference>
<dbReference type="STRING" id="97359.A0A550CB41"/>
<dbReference type="InterPro" id="IPR011050">
    <property type="entry name" value="Pectin_lyase_fold/virulence"/>
</dbReference>
<evidence type="ECO:0000313" key="13">
    <source>
        <dbReference type="EMBL" id="TRM61994.1"/>
    </source>
</evidence>
<accession>A0A550CB41</accession>
<dbReference type="PANTHER" id="PTHR31321:SF127">
    <property type="entry name" value="PECTINESTERASE"/>
    <property type="match status" value="1"/>
</dbReference>
<evidence type="ECO:0000256" key="4">
    <source>
        <dbReference type="ARBA" id="ARBA00013229"/>
    </source>
</evidence>
<comment type="similarity">
    <text evidence="3">Belongs to the pectinesterase family.</text>
</comment>
<reference evidence="13 14" key="1">
    <citation type="journal article" date="2019" name="New Phytol.">
        <title>Comparative genomics reveals unique wood-decay strategies and fruiting body development in the Schizophyllaceae.</title>
        <authorList>
            <person name="Almasi E."/>
            <person name="Sahu N."/>
            <person name="Krizsan K."/>
            <person name="Balint B."/>
            <person name="Kovacs G.M."/>
            <person name="Kiss B."/>
            <person name="Cseklye J."/>
            <person name="Drula E."/>
            <person name="Henrissat B."/>
            <person name="Nagy I."/>
            <person name="Chovatia M."/>
            <person name="Adam C."/>
            <person name="LaButti K."/>
            <person name="Lipzen A."/>
            <person name="Riley R."/>
            <person name="Grigoriev I.V."/>
            <person name="Nagy L.G."/>
        </authorList>
    </citation>
    <scope>NUCLEOTIDE SEQUENCE [LARGE SCALE GENOMIC DNA]</scope>
    <source>
        <strain evidence="13 14">NL-1724</strain>
    </source>
</reference>
<keyword evidence="6 11" id="KW-0732">Signal</keyword>
<evidence type="ECO:0000256" key="7">
    <source>
        <dbReference type="ARBA" id="ARBA00022801"/>
    </source>
</evidence>
<feature type="active site" evidence="10">
    <location>
        <position position="179"/>
    </location>
</feature>
<dbReference type="UniPathway" id="UPA00545">
    <property type="reaction ID" value="UER00823"/>
</dbReference>
<keyword evidence="11" id="KW-0961">Cell wall biogenesis/degradation</keyword>
<evidence type="ECO:0000256" key="10">
    <source>
        <dbReference type="PROSITE-ProRule" id="PRU10040"/>
    </source>
</evidence>
<protein>
    <recommendedName>
        <fullName evidence="4 11">Pectinesterase</fullName>
        <ecNumber evidence="4 11">3.1.1.11</ecNumber>
    </recommendedName>
</protein>
<keyword evidence="5 11" id="KW-0964">Secreted</keyword>
<keyword evidence="7 11" id="KW-0378">Hydrolase</keyword>
<dbReference type="GO" id="GO:0042545">
    <property type="term" value="P:cell wall modification"/>
    <property type="evidence" value="ECO:0007669"/>
    <property type="project" value="UniProtKB-UniRule"/>
</dbReference>
<sequence length="325" mass="35046">MSRSWFTSFVSITFVSSLVLAASRTDPPSGAIVVPDDYSTVQAAIDSLDDSSDAVIFINPGTYKEQVYIERNGPLTIYGYTEDTADYQNNEVTITYGLDATAAGSNDASGTLRVHSDNVAIYNIDIVNSFGSGSQAIAVSQYGSQVGFYGCGMYGYQDTLLANVGTQVYLKGYIEGATDFIFGQLASAYFGGNTIAVRGKGWITASGRQSDDGGSYVFNKNTIVLADNADSNTAGNFYLGRPWREYAKVIFMNTDIQADINPALWSIWNSGDERTGHVTFADYGTSGVSGIKRPSFAKELSSQSYSISTCVGSDYADWVDSEYFV</sequence>
<dbReference type="FunFam" id="2.160.20.10:FF:000014">
    <property type="entry name" value="Pectinesterase"/>
    <property type="match status" value="1"/>
</dbReference>
<dbReference type="GO" id="GO:0045490">
    <property type="term" value="P:pectin catabolic process"/>
    <property type="evidence" value="ECO:0007669"/>
    <property type="project" value="UniProtKB-UniRule"/>
</dbReference>
<dbReference type="GO" id="GO:0030599">
    <property type="term" value="F:pectinesterase activity"/>
    <property type="evidence" value="ECO:0007669"/>
    <property type="project" value="UniProtKB-UniRule"/>
</dbReference>
<evidence type="ECO:0000256" key="8">
    <source>
        <dbReference type="ARBA" id="ARBA00023085"/>
    </source>
</evidence>
<feature type="domain" description="Pectinesterase catalytic" evidence="12">
    <location>
        <begin position="37"/>
        <end position="288"/>
    </location>
</feature>
<dbReference type="InterPro" id="IPR012334">
    <property type="entry name" value="Pectin_lyas_fold"/>
</dbReference>
<comment type="caution">
    <text evidence="13">The sequence shown here is derived from an EMBL/GenBank/DDBJ whole genome shotgun (WGS) entry which is preliminary data.</text>
</comment>
<keyword evidence="8 11" id="KW-0063">Aspartyl esterase</keyword>
<evidence type="ECO:0000256" key="11">
    <source>
        <dbReference type="RuleBase" id="RU000589"/>
    </source>
</evidence>
<feature type="signal peptide" evidence="11">
    <location>
        <begin position="1"/>
        <end position="21"/>
    </location>
</feature>
<dbReference type="EC" id="3.1.1.11" evidence="4 11"/>
<dbReference type="InterPro" id="IPR000070">
    <property type="entry name" value="Pectinesterase_cat"/>
</dbReference>
<comment type="catalytic activity">
    <reaction evidence="9 11">
        <text>[(1-&gt;4)-alpha-D-galacturonosyl methyl ester](n) + n H2O = [(1-&gt;4)-alpha-D-galacturonosyl](n) + n methanol + n H(+)</text>
        <dbReference type="Rhea" id="RHEA:22380"/>
        <dbReference type="Rhea" id="RHEA-COMP:14570"/>
        <dbReference type="Rhea" id="RHEA-COMP:14573"/>
        <dbReference type="ChEBI" id="CHEBI:15377"/>
        <dbReference type="ChEBI" id="CHEBI:15378"/>
        <dbReference type="ChEBI" id="CHEBI:17790"/>
        <dbReference type="ChEBI" id="CHEBI:140522"/>
        <dbReference type="ChEBI" id="CHEBI:140523"/>
        <dbReference type="EC" id="3.1.1.11"/>
    </reaction>
</comment>
<evidence type="ECO:0000256" key="9">
    <source>
        <dbReference type="ARBA" id="ARBA00047928"/>
    </source>
</evidence>
<dbReference type="AlphaFoldDB" id="A0A550CB41"/>
<dbReference type="InterPro" id="IPR033131">
    <property type="entry name" value="Pectinesterase_Asp_AS"/>
</dbReference>
<evidence type="ECO:0000256" key="6">
    <source>
        <dbReference type="ARBA" id="ARBA00022729"/>
    </source>
</evidence>
<evidence type="ECO:0000256" key="1">
    <source>
        <dbReference type="ARBA" id="ARBA00004613"/>
    </source>
</evidence>